<evidence type="ECO:0000313" key="19">
    <source>
        <dbReference type="EMBL" id="PSL09787.1"/>
    </source>
</evidence>
<evidence type="ECO:0000256" key="2">
    <source>
        <dbReference type="ARBA" id="ARBA00022723"/>
    </source>
</evidence>
<evidence type="ECO:0000256" key="13">
    <source>
        <dbReference type="ARBA" id="ARBA00034617"/>
    </source>
</evidence>
<dbReference type="PANTHER" id="PTHR11070">
    <property type="entry name" value="UVRD / RECB / PCRA DNA HELICASE FAMILY MEMBER"/>
    <property type="match status" value="1"/>
</dbReference>
<comment type="domain">
    <text evidence="15">The C-terminal domain has nuclease activity and interacts with RecD. It interacts with RecA, facilitating its loading onto ssDNA.</text>
</comment>
<keyword evidence="10 15" id="KW-0238">DNA-binding</keyword>
<proteinExistence type="inferred from homology"/>
<dbReference type="GO" id="GO:0016887">
    <property type="term" value="F:ATP hydrolysis activity"/>
    <property type="evidence" value="ECO:0007669"/>
    <property type="project" value="RHEA"/>
</dbReference>
<evidence type="ECO:0000256" key="3">
    <source>
        <dbReference type="ARBA" id="ARBA00022741"/>
    </source>
</evidence>
<dbReference type="PROSITE" id="PS51198">
    <property type="entry name" value="UVRD_HELICASE_ATP_BIND"/>
    <property type="match status" value="1"/>
</dbReference>
<evidence type="ECO:0000256" key="5">
    <source>
        <dbReference type="ARBA" id="ARBA00022801"/>
    </source>
</evidence>
<dbReference type="InterPro" id="IPR014017">
    <property type="entry name" value="DNA_helicase_UvrD-like_C"/>
</dbReference>
<feature type="binding site" evidence="15">
    <location>
        <position position="1136"/>
    </location>
    <ligand>
        <name>Mg(2+)</name>
        <dbReference type="ChEBI" id="CHEBI:18420"/>
    </ligand>
</feature>
<evidence type="ECO:0000256" key="10">
    <source>
        <dbReference type="ARBA" id="ARBA00023125"/>
    </source>
</evidence>
<comment type="catalytic activity">
    <reaction evidence="14 15">
        <text>ATP + H2O = ADP + phosphate + H(+)</text>
        <dbReference type="Rhea" id="RHEA:13065"/>
        <dbReference type="ChEBI" id="CHEBI:15377"/>
        <dbReference type="ChEBI" id="CHEBI:15378"/>
        <dbReference type="ChEBI" id="CHEBI:30616"/>
        <dbReference type="ChEBI" id="CHEBI:43474"/>
        <dbReference type="ChEBI" id="CHEBI:456216"/>
        <dbReference type="EC" id="5.6.2.4"/>
    </reaction>
</comment>
<dbReference type="OrthoDB" id="9810135at2"/>
<evidence type="ECO:0000256" key="7">
    <source>
        <dbReference type="ARBA" id="ARBA00022839"/>
    </source>
</evidence>
<feature type="active site" description="For nuclease activity" evidence="15">
    <location>
        <position position="1136"/>
    </location>
</feature>
<dbReference type="SUPFAM" id="SSF52540">
    <property type="entry name" value="P-loop containing nucleoside triphosphate hydrolases"/>
    <property type="match status" value="1"/>
</dbReference>
<dbReference type="Pfam" id="PF12705">
    <property type="entry name" value="PDDEXK_1"/>
    <property type="match status" value="1"/>
</dbReference>
<sequence length="1240" mass="138561">MTVSTPSTVPQALDPLTFPLQGQRLIEASAGTGKTFTIAALYVRLVLGHGGADAGFGRPLLPPEILVVTFTNAATRELRDRIRSRLADAARVFRGQAAADPFLTHLLAELDYADTQQRAQAARKLEQAAEWMDEAAVYTIHSWCQRMLTQHAFDTGSLFQQQLEQDDNELMVEMARDYWRSWCYALSPTAAEALSTLAADPDALLRAVKPLLQPGDHQVNFQGSPLTARQSPADYAAVLDAWLPHKQRLEQQARDSWRTARDTVEEQLLKAVQSKVLNNNSYRPASMAGKLAEMAAWAEGDTLEADALAHFAAAKLHSKTAKSKQGQTPDHGVFEQLQTLVDYLETQPPVQPVQLHAADWIQHRFTRSRERAAALGFNDMLSRLDASLQAEGGSHLADTIRQQYPVALIDEFQDTDPLQYRIFRRVYAENADGTSLFMIGDPKQAIYAFRGADIHTYLQARTDTAGRHYTLGRNYRSSTALVEAVNHLFNHAETQQSEGAFRFARADDNPLPFIPVAANGRKDVFEVEGVAPAALNHWLLDSDDDDGIAIGDYRQQMAEHCASEIQRLLQLGLQQQAGFRQTSGTLQALKPGDIAILVRSGSEARLIREALEQRAVRSVYLSDQASVFASREAEDLWRWLRACAEPEQAERLHGALATVTLDLDYTQLEHLARDEQHWEHEVERFRELRTLWQRQGVLPMVRHLLDGFELPSRLLRKSGGERVLTNLLHLAELLQTASTQLEGELALIRYLQEQILDSSGAGDEHIMRLESDADLVQVVTIHKSKGLEYPLVFLPFICSYREVSADNGSYRYQGESGSVLELDTGDQQAKAAADAERLQEDLRLLYVALTRPVHACWLGVAAIKRNRALSLHKSAFGQLLGCRGKTDSAALSAVLHPLAQPGVMDVASPPPVTRQLLMAPTTAAQLAPARSCARPVGRERWWIASYSAISQLQGRAPAEPEPAETAREETTREHRDEAVAASAVVEFAYDPHHFWKGPQAGTFLHGILEWAAEQGFARVVDDAPQRLAFLAPRCQRREWQPWLPVLDRWLVQLLQTRLPLVDDTPVALAELAQYQAELEFWVEVGEVRVEQLDRLITRHVLPGQPRPALAPQMLGGMLKGFIDLVFEHQGRYWVVDYKSNWLGPDNTHYSLAAMQKAVLDKRYDVQYVLYLLALHRLLKARLPGYADDPLAGYEQYMGGALYLFLRGIDANEHGCCIDRPSAELIETLDRLLAGKEVSDV</sequence>
<keyword evidence="5 15" id="KW-0378">Hydrolase</keyword>
<dbReference type="GO" id="GO:0008854">
    <property type="term" value="F:exodeoxyribonuclease V activity"/>
    <property type="evidence" value="ECO:0007669"/>
    <property type="project" value="UniProtKB-EC"/>
</dbReference>
<feature type="binding site" evidence="16">
    <location>
        <begin position="28"/>
        <end position="35"/>
    </location>
    <ligand>
        <name>ATP</name>
        <dbReference type="ChEBI" id="CHEBI:30616"/>
    </ligand>
</feature>
<dbReference type="GO" id="GO:0009338">
    <property type="term" value="C:exodeoxyribonuclease V complex"/>
    <property type="evidence" value="ECO:0007669"/>
    <property type="project" value="TreeGrafter"/>
</dbReference>
<evidence type="ECO:0000256" key="4">
    <source>
        <dbReference type="ARBA" id="ARBA00022763"/>
    </source>
</evidence>
<evidence type="ECO:0000256" key="12">
    <source>
        <dbReference type="ARBA" id="ARBA00023235"/>
    </source>
</evidence>
<organism evidence="19 20">
    <name type="scientific">Marinobacterium halophilum</name>
    <dbReference type="NCBI Taxonomy" id="267374"/>
    <lineage>
        <taxon>Bacteria</taxon>
        <taxon>Pseudomonadati</taxon>
        <taxon>Pseudomonadota</taxon>
        <taxon>Gammaproteobacteria</taxon>
        <taxon>Oceanospirillales</taxon>
        <taxon>Oceanospirillaceae</taxon>
        <taxon>Marinobacterium</taxon>
    </lineage>
</organism>
<comment type="catalytic activity">
    <reaction evidence="13 15">
        <text>Couples ATP hydrolysis with the unwinding of duplex DNA by translocating in the 3'-5' direction.</text>
        <dbReference type="EC" id="5.6.2.4"/>
    </reaction>
</comment>
<dbReference type="GO" id="GO:0000724">
    <property type="term" value="P:double-strand break repair via homologous recombination"/>
    <property type="evidence" value="ECO:0007669"/>
    <property type="project" value="UniProtKB-UniRule"/>
</dbReference>
<feature type="binding site" evidence="15">
    <location>
        <position position="1005"/>
    </location>
    <ligand>
        <name>Mg(2+)</name>
        <dbReference type="ChEBI" id="CHEBI:18420"/>
    </ligand>
</feature>
<dbReference type="GO" id="GO:0005524">
    <property type="term" value="F:ATP binding"/>
    <property type="evidence" value="ECO:0007669"/>
    <property type="project" value="UniProtKB-UniRule"/>
</dbReference>
<dbReference type="Proteomes" id="UP000242133">
    <property type="component" value="Unassembled WGS sequence"/>
</dbReference>
<keyword evidence="3 15" id="KW-0547">Nucleotide-binding</keyword>
<evidence type="ECO:0000256" key="1">
    <source>
        <dbReference type="ARBA" id="ARBA00022722"/>
    </source>
</evidence>
<dbReference type="InterPro" id="IPR027417">
    <property type="entry name" value="P-loop_NTPase"/>
</dbReference>
<comment type="subunit">
    <text evidence="15">Heterotrimer of RecB, RecC and RecD. All subunits contribute to DNA-binding. Interacts with RecA.</text>
</comment>
<dbReference type="RefSeq" id="WP_106593202.1">
    <property type="nucleotide sequence ID" value="NZ_PYGI01000029.1"/>
</dbReference>
<gene>
    <name evidence="15" type="primary">recB</name>
    <name evidence="19" type="ORF">CLV44_1296</name>
</gene>
<comment type="cofactor">
    <cofactor evidence="15">
        <name>Mg(2+)</name>
        <dbReference type="ChEBI" id="CHEBI:18420"/>
    </cofactor>
    <text evidence="15">Binds 1 Mg(2+) ion per subunit.</text>
</comment>
<comment type="miscellaneous">
    <text evidence="15">In the RecBCD complex, RecB has a slow 3'-5' helicase, an exonuclease activity and loads RecA onto ssDNA, RecD has a fast 5'-3' helicase activity, while RecC stimulates the ATPase and processivity of the RecB helicase and contributes to recognition of the Chi site.</text>
</comment>
<keyword evidence="7 15" id="KW-0269">Exonuclease</keyword>
<evidence type="ECO:0000259" key="18">
    <source>
        <dbReference type="PROSITE" id="PS51217"/>
    </source>
</evidence>
<dbReference type="PROSITE" id="PS51217">
    <property type="entry name" value="UVRD_HELICASE_CTER"/>
    <property type="match status" value="1"/>
</dbReference>
<name>A0A2P8EJZ0_9GAMM</name>
<dbReference type="EC" id="3.1.11.5" evidence="15"/>
<protein>
    <recommendedName>
        <fullName evidence="15">RecBCD enzyme subunit RecB</fullName>
        <ecNumber evidence="15">3.1.11.5</ecNumber>
        <ecNumber evidence="15">5.6.2.4</ecNumber>
    </recommendedName>
    <alternativeName>
        <fullName evidence="15">DNA 3'-5' helicase subunit RecB</fullName>
    </alternativeName>
    <alternativeName>
        <fullName evidence="15">Exonuclease V subunit RecB</fullName>
        <shortName evidence="15">ExoV subunit RecB</shortName>
    </alternativeName>
    <alternativeName>
        <fullName evidence="15">Helicase/nuclease RecBCD subunit RecB</fullName>
    </alternativeName>
</protein>
<evidence type="ECO:0000259" key="17">
    <source>
        <dbReference type="PROSITE" id="PS51198"/>
    </source>
</evidence>
<dbReference type="SUPFAM" id="SSF52980">
    <property type="entry name" value="Restriction endonuclease-like"/>
    <property type="match status" value="1"/>
</dbReference>
<dbReference type="NCBIfam" id="TIGR00609">
    <property type="entry name" value="recB"/>
    <property type="match status" value="1"/>
</dbReference>
<comment type="caution">
    <text evidence="19">The sequence shown here is derived from an EMBL/GenBank/DDBJ whole genome shotgun (WGS) entry which is preliminary data.</text>
</comment>
<dbReference type="EMBL" id="PYGI01000029">
    <property type="protein sequence ID" value="PSL09787.1"/>
    <property type="molecule type" value="Genomic_DNA"/>
</dbReference>
<evidence type="ECO:0000256" key="6">
    <source>
        <dbReference type="ARBA" id="ARBA00022806"/>
    </source>
</evidence>
<feature type="region of interest" description="Nuclease activity, interacts with RecD and RecA" evidence="15">
    <location>
        <begin position="940"/>
        <end position="1240"/>
    </location>
</feature>
<evidence type="ECO:0000256" key="14">
    <source>
        <dbReference type="ARBA" id="ARBA00048988"/>
    </source>
</evidence>
<dbReference type="Gene3D" id="1.10.3170.10">
    <property type="entry name" value="Recbcd, chain B, domain 2"/>
    <property type="match status" value="1"/>
</dbReference>
<dbReference type="CDD" id="cd22352">
    <property type="entry name" value="RecB_C-like"/>
    <property type="match status" value="1"/>
</dbReference>
<dbReference type="Pfam" id="PF13361">
    <property type="entry name" value="UvrD_C"/>
    <property type="match status" value="1"/>
</dbReference>
<dbReference type="GO" id="GO:0005829">
    <property type="term" value="C:cytosol"/>
    <property type="evidence" value="ECO:0007669"/>
    <property type="project" value="TreeGrafter"/>
</dbReference>
<dbReference type="EC" id="5.6.2.4" evidence="15"/>
<feature type="region of interest" description="DNA-binding and helicase activity, interacts with RecC" evidence="15">
    <location>
        <begin position="1"/>
        <end position="918"/>
    </location>
</feature>
<reference evidence="19 20" key="1">
    <citation type="submission" date="2018-03" db="EMBL/GenBank/DDBJ databases">
        <title>Genomic Encyclopedia of Archaeal and Bacterial Type Strains, Phase II (KMG-II): from individual species to whole genera.</title>
        <authorList>
            <person name="Goeker M."/>
        </authorList>
    </citation>
    <scope>NUCLEOTIDE SEQUENCE [LARGE SCALE GENOMIC DNA]</scope>
    <source>
        <strain evidence="19 20">DSM 17586</strain>
    </source>
</reference>
<dbReference type="InterPro" id="IPR011335">
    <property type="entry name" value="Restrct_endonuc-II-like"/>
</dbReference>
<dbReference type="InterPro" id="IPR038726">
    <property type="entry name" value="PDDEXK_AddAB-type"/>
</dbReference>
<keyword evidence="9 15" id="KW-0460">Magnesium</keyword>
<feature type="domain" description="UvrD-like helicase C-terminal" evidence="18">
    <location>
        <begin position="479"/>
        <end position="786"/>
    </location>
</feature>
<keyword evidence="1 15" id="KW-0540">Nuclease</keyword>
<comment type="domain">
    <text evidence="15">The N-terminal DNA-binding domain is a ssDNA-dependent ATPase and has ATP-dependent 3'-5' helicase function. This domain interacts with RecC.</text>
</comment>
<dbReference type="InterPro" id="IPR004586">
    <property type="entry name" value="RecB"/>
</dbReference>
<dbReference type="Gene3D" id="3.90.320.10">
    <property type="match status" value="1"/>
</dbReference>
<evidence type="ECO:0000256" key="9">
    <source>
        <dbReference type="ARBA" id="ARBA00022842"/>
    </source>
</evidence>
<dbReference type="InterPro" id="IPR000212">
    <property type="entry name" value="DNA_helicase_UvrD/REP"/>
</dbReference>
<comment type="function">
    <text evidence="15">A helicase/nuclease that prepares dsDNA breaks (DSB) for recombinational DNA repair. Binds to DSBs and unwinds DNA via a highly rapid and processive ATP-dependent bidirectional helicase activity. Unwinds dsDNA until it encounters a Chi (crossover hotspot instigator) sequence from the 3' direction. Cuts ssDNA a few nucleotides 3' to the Chi site. The properties and activities of the enzyme are changed at Chi. The Chi-altered holoenzyme produces a long 3'-ssDNA overhang and facilitates RecA-binding to the ssDNA for homologous DNA recombination and repair. Holoenzyme degrades any linearized DNA that is unable to undergo homologous recombination. In the holoenzyme this subunit contributes ATPase, 3'-5' helicase, exonuclease activity and loads RecA onto ssDNA.</text>
</comment>
<dbReference type="InterPro" id="IPR011604">
    <property type="entry name" value="PDDEXK-like_dom_sf"/>
</dbReference>
<dbReference type="HAMAP" id="MF_01485">
    <property type="entry name" value="RecB"/>
    <property type="match status" value="1"/>
</dbReference>
<accession>A0A2P8EJZ0</accession>
<keyword evidence="11 15" id="KW-0234">DNA repair</keyword>
<dbReference type="InterPro" id="IPR014016">
    <property type="entry name" value="UvrD-like_ATP-bd"/>
</dbReference>
<evidence type="ECO:0000256" key="11">
    <source>
        <dbReference type="ARBA" id="ARBA00023204"/>
    </source>
</evidence>
<comment type="catalytic activity">
    <reaction evidence="15">
        <text>Exonucleolytic cleavage (in the presence of ATP) in either 5'- to 3'- or 3'- to 5'-direction to yield 5'-phosphooligonucleotides.</text>
        <dbReference type="EC" id="3.1.11.5"/>
    </reaction>
</comment>
<dbReference type="GO" id="GO:0000287">
    <property type="term" value="F:magnesium ion binding"/>
    <property type="evidence" value="ECO:0007669"/>
    <property type="project" value="UniProtKB-UniRule"/>
</dbReference>
<dbReference type="Gene3D" id="1.10.486.10">
    <property type="entry name" value="PCRA, domain 4"/>
    <property type="match status" value="1"/>
</dbReference>
<dbReference type="GO" id="GO:0003677">
    <property type="term" value="F:DNA binding"/>
    <property type="evidence" value="ECO:0007669"/>
    <property type="project" value="UniProtKB-UniRule"/>
</dbReference>
<comment type="similarity">
    <text evidence="15">Belongs to the helicase family. UvrD subfamily.</text>
</comment>
<dbReference type="GO" id="GO:0043138">
    <property type="term" value="F:3'-5' DNA helicase activity"/>
    <property type="evidence" value="ECO:0007669"/>
    <property type="project" value="UniProtKB-UniRule"/>
</dbReference>
<dbReference type="PANTHER" id="PTHR11070:SF23">
    <property type="entry name" value="RECBCD ENZYME SUBUNIT RECB"/>
    <property type="match status" value="1"/>
</dbReference>
<feature type="binding site" evidence="15">
    <location>
        <position position="1123"/>
    </location>
    <ligand>
        <name>Mg(2+)</name>
        <dbReference type="ChEBI" id="CHEBI:18420"/>
    </ligand>
</feature>
<keyword evidence="20" id="KW-1185">Reference proteome</keyword>
<evidence type="ECO:0000256" key="15">
    <source>
        <dbReference type="HAMAP-Rule" id="MF_01485"/>
    </source>
</evidence>
<keyword evidence="4 15" id="KW-0227">DNA damage</keyword>
<keyword evidence="6 15" id="KW-0347">Helicase</keyword>
<keyword evidence="2 15" id="KW-0479">Metal-binding</keyword>
<dbReference type="Gene3D" id="3.40.50.300">
    <property type="entry name" value="P-loop containing nucleotide triphosphate hydrolases"/>
    <property type="match status" value="2"/>
</dbReference>
<evidence type="ECO:0000256" key="8">
    <source>
        <dbReference type="ARBA" id="ARBA00022840"/>
    </source>
</evidence>
<evidence type="ECO:0000256" key="16">
    <source>
        <dbReference type="PROSITE-ProRule" id="PRU00560"/>
    </source>
</evidence>
<evidence type="ECO:0000313" key="20">
    <source>
        <dbReference type="Proteomes" id="UP000242133"/>
    </source>
</evidence>
<feature type="domain" description="UvrD-like helicase ATP-binding" evidence="17">
    <location>
        <begin position="7"/>
        <end position="478"/>
    </location>
</feature>
<keyword evidence="12 15" id="KW-0413">Isomerase</keyword>
<dbReference type="AlphaFoldDB" id="A0A2P8EJZ0"/>
<dbReference type="Pfam" id="PF00580">
    <property type="entry name" value="UvrD-helicase"/>
    <property type="match status" value="1"/>
</dbReference>
<keyword evidence="8 15" id="KW-0067">ATP-binding</keyword>